<feature type="region of interest" description="Disordered" evidence="1">
    <location>
        <begin position="221"/>
        <end position="272"/>
    </location>
</feature>
<dbReference type="HOGENOM" id="CLU_1023749_0_0_1"/>
<dbReference type="Proteomes" id="UP000008383">
    <property type="component" value="Unassembled WGS sequence"/>
</dbReference>
<evidence type="ECO:0000256" key="1">
    <source>
        <dbReference type="SAM" id="MobiDB-lite"/>
    </source>
</evidence>
<dbReference type="RefSeq" id="XP_003019255.1">
    <property type="nucleotide sequence ID" value="XM_003019209.1"/>
</dbReference>
<organism evidence="2 3">
    <name type="scientific">Trichophyton verrucosum (strain HKI 0517)</name>
    <dbReference type="NCBI Taxonomy" id="663202"/>
    <lineage>
        <taxon>Eukaryota</taxon>
        <taxon>Fungi</taxon>
        <taxon>Dikarya</taxon>
        <taxon>Ascomycota</taxon>
        <taxon>Pezizomycotina</taxon>
        <taxon>Eurotiomycetes</taxon>
        <taxon>Eurotiomycetidae</taxon>
        <taxon>Onygenales</taxon>
        <taxon>Arthrodermataceae</taxon>
        <taxon>Trichophyton</taxon>
    </lineage>
</organism>
<accession>D4DHR1</accession>
<evidence type="ECO:0000313" key="3">
    <source>
        <dbReference type="Proteomes" id="UP000008383"/>
    </source>
</evidence>
<comment type="caution">
    <text evidence="2">The sequence shown here is derived from an EMBL/GenBank/DDBJ whole genome shotgun (WGS) entry which is preliminary data.</text>
</comment>
<gene>
    <name evidence="2" type="ORF">TRV_06718</name>
</gene>
<dbReference type="GeneID" id="9577493"/>
<dbReference type="EMBL" id="ACYE01000384">
    <property type="protein sequence ID" value="EFE38610.1"/>
    <property type="molecule type" value="Genomic_DNA"/>
</dbReference>
<protein>
    <submittedName>
        <fullName evidence="2">Uncharacterized protein</fullName>
    </submittedName>
</protein>
<evidence type="ECO:0000313" key="2">
    <source>
        <dbReference type="EMBL" id="EFE38610.1"/>
    </source>
</evidence>
<sequence>MDLEASWPARLIADPGVGGWLRRKKLQEIRIYHHPLPSTKQRPLDTSKTACSYKLFRLVVTCTVYLSSLKGKGAGEQKFSPLSFLFSSLAQVPEFRTMSGQQTGGLVYRETMYGQTSRDGVSLLFRLFFLSSWFAYADISRLRARRLVRVRSSSGGSSSSSKATSKSLADDDRDEHGMRRGLEDIASTNLFCAEAEGQEKRCPRDTDELIERREDCFLPFFSSSSSSTQGEGRPPRGLLVFLLEPGKNKEISEGRTSQKEERPKEGGGRDGG</sequence>
<proteinExistence type="predicted"/>
<keyword evidence="3" id="KW-1185">Reference proteome</keyword>
<dbReference type="AlphaFoldDB" id="D4DHR1"/>
<reference evidence="3" key="1">
    <citation type="journal article" date="2011" name="Genome Biol.">
        <title>Comparative and functional genomics provide insights into the pathogenicity of dermatophytic fungi.</title>
        <authorList>
            <person name="Burmester A."/>
            <person name="Shelest E."/>
            <person name="Gloeckner G."/>
            <person name="Heddergott C."/>
            <person name="Schindler S."/>
            <person name="Staib P."/>
            <person name="Heidel A."/>
            <person name="Felder M."/>
            <person name="Petzold A."/>
            <person name="Szafranski K."/>
            <person name="Feuermann M."/>
            <person name="Pedruzzi I."/>
            <person name="Priebe S."/>
            <person name="Groth M."/>
            <person name="Winkler R."/>
            <person name="Li W."/>
            <person name="Kniemeyer O."/>
            <person name="Schroeckh V."/>
            <person name="Hertweck C."/>
            <person name="Hube B."/>
            <person name="White T.C."/>
            <person name="Platzer M."/>
            <person name="Guthke R."/>
            <person name="Heitman J."/>
            <person name="Woestemeyer J."/>
            <person name="Zipfel P.F."/>
            <person name="Monod M."/>
            <person name="Brakhage A.A."/>
        </authorList>
    </citation>
    <scope>NUCLEOTIDE SEQUENCE [LARGE SCALE GENOMIC DNA]</scope>
    <source>
        <strain evidence="3">HKI 0517</strain>
    </source>
</reference>
<dbReference type="KEGG" id="tve:TRV_06718"/>
<feature type="region of interest" description="Disordered" evidence="1">
    <location>
        <begin position="152"/>
        <end position="176"/>
    </location>
</feature>
<name>D4DHR1_TRIVH</name>
<feature type="compositionally biased region" description="Basic and acidic residues" evidence="1">
    <location>
        <begin position="246"/>
        <end position="272"/>
    </location>
</feature>
<feature type="compositionally biased region" description="Low complexity" evidence="1">
    <location>
        <begin position="152"/>
        <end position="167"/>
    </location>
</feature>